<name>A0A9P1IYN5_9PELO</name>
<dbReference type="PANTHER" id="PTHR23152">
    <property type="entry name" value="2-OXOGLUTARATE DEHYDROGENASE"/>
    <property type="match status" value="1"/>
</dbReference>
<dbReference type="InterPro" id="IPR031717">
    <property type="entry name" value="ODO-1/KGD_C"/>
</dbReference>
<organism evidence="6 7">
    <name type="scientific">Caenorhabditis angaria</name>
    <dbReference type="NCBI Taxonomy" id="860376"/>
    <lineage>
        <taxon>Eukaryota</taxon>
        <taxon>Metazoa</taxon>
        <taxon>Ecdysozoa</taxon>
        <taxon>Nematoda</taxon>
        <taxon>Chromadorea</taxon>
        <taxon>Rhabditida</taxon>
        <taxon>Rhabditina</taxon>
        <taxon>Rhabditomorpha</taxon>
        <taxon>Rhabditoidea</taxon>
        <taxon>Rhabditidae</taxon>
        <taxon>Peloderinae</taxon>
        <taxon>Caenorhabditis</taxon>
    </lineage>
</organism>
<feature type="domain" description="2-oxoglutarate dehydrogenase E1 component/KDG C-terminal" evidence="5">
    <location>
        <begin position="18"/>
        <end position="81"/>
    </location>
</feature>
<evidence type="ECO:0000259" key="5">
    <source>
        <dbReference type="Pfam" id="PF16870"/>
    </source>
</evidence>
<reference evidence="6" key="1">
    <citation type="submission" date="2022-11" db="EMBL/GenBank/DDBJ databases">
        <authorList>
            <person name="Kikuchi T."/>
        </authorList>
    </citation>
    <scope>NUCLEOTIDE SEQUENCE</scope>
    <source>
        <strain evidence="6">PS1010</strain>
    </source>
</reference>
<evidence type="ECO:0000256" key="2">
    <source>
        <dbReference type="ARBA" id="ARBA00006936"/>
    </source>
</evidence>
<dbReference type="OrthoDB" id="413077at2759"/>
<comment type="caution">
    <text evidence="6">The sequence shown here is derived from an EMBL/GenBank/DDBJ whole genome shotgun (WGS) entry which is preliminary data.</text>
</comment>
<dbReference type="PANTHER" id="PTHR23152:SF4">
    <property type="entry name" value="2-OXOADIPATE DEHYDROGENASE COMPLEX COMPONENT E1"/>
    <property type="match status" value="1"/>
</dbReference>
<dbReference type="Pfam" id="PF16870">
    <property type="entry name" value="OxoGdeHyase_C"/>
    <property type="match status" value="1"/>
</dbReference>
<dbReference type="GO" id="GO:0030976">
    <property type="term" value="F:thiamine pyrophosphate binding"/>
    <property type="evidence" value="ECO:0007669"/>
    <property type="project" value="InterPro"/>
</dbReference>
<dbReference type="InterPro" id="IPR042179">
    <property type="entry name" value="KGD_C_sf"/>
</dbReference>
<accession>A0A9P1IYN5</accession>
<dbReference type="Proteomes" id="UP001152747">
    <property type="component" value="Unassembled WGS sequence"/>
</dbReference>
<evidence type="ECO:0000256" key="1">
    <source>
        <dbReference type="ARBA" id="ARBA00001964"/>
    </source>
</evidence>
<dbReference type="GO" id="GO:0016624">
    <property type="term" value="F:oxidoreductase activity, acting on the aldehyde or oxo group of donors, disulfide as acceptor"/>
    <property type="evidence" value="ECO:0007669"/>
    <property type="project" value="InterPro"/>
</dbReference>
<comment type="similarity">
    <text evidence="2">Belongs to the alpha-ketoglutarate dehydrogenase family.</text>
</comment>
<evidence type="ECO:0000313" key="6">
    <source>
        <dbReference type="EMBL" id="CAI5453121.1"/>
    </source>
</evidence>
<keyword evidence="7" id="KW-1185">Reference proteome</keyword>
<keyword evidence="4" id="KW-0786">Thiamine pyrophosphate</keyword>
<gene>
    <name evidence="6" type="ORF">CAMP_LOCUS15758</name>
</gene>
<dbReference type="AlphaFoldDB" id="A0A9P1IYN5"/>
<dbReference type="InterPro" id="IPR011603">
    <property type="entry name" value="2oxoglutarate_DH_E1"/>
</dbReference>
<sequence length="82" mass="9287">MLFHLDDAPLINGFSSVNRSQFVWSQEEPRNAGAWTFVNPRFENALGVKLKFAGRRELAWTATAVGEHHTKEAEQVINQTFA</sequence>
<evidence type="ECO:0000256" key="3">
    <source>
        <dbReference type="ARBA" id="ARBA00023002"/>
    </source>
</evidence>
<proteinExistence type="inferred from homology"/>
<keyword evidence="3" id="KW-0560">Oxidoreductase</keyword>
<protein>
    <recommendedName>
        <fullName evidence="5">2-oxoglutarate dehydrogenase E1 component/KDG C-terminal domain-containing protein</fullName>
    </recommendedName>
</protein>
<comment type="cofactor">
    <cofactor evidence="1">
        <name>thiamine diphosphate</name>
        <dbReference type="ChEBI" id="CHEBI:58937"/>
    </cofactor>
</comment>
<evidence type="ECO:0000313" key="7">
    <source>
        <dbReference type="Proteomes" id="UP001152747"/>
    </source>
</evidence>
<evidence type="ECO:0000256" key="4">
    <source>
        <dbReference type="ARBA" id="ARBA00023052"/>
    </source>
</evidence>
<dbReference type="Gene3D" id="3.40.50.11610">
    <property type="entry name" value="Multifunctional 2-oxoglutarate metabolism enzyme, C-terminal domain"/>
    <property type="match status" value="1"/>
</dbReference>
<dbReference type="EMBL" id="CANHGI010000005">
    <property type="protein sequence ID" value="CAI5453121.1"/>
    <property type="molecule type" value="Genomic_DNA"/>
</dbReference>